<protein>
    <submittedName>
        <fullName evidence="2">Uncharacterized protein</fullName>
    </submittedName>
</protein>
<dbReference type="AlphaFoldDB" id="A0A813JER9"/>
<gene>
    <name evidence="2" type="ORF">PGLA2088_LOCUS18378</name>
</gene>
<comment type="caution">
    <text evidence="2">The sequence shown here is derived from an EMBL/GenBank/DDBJ whole genome shotgun (WGS) entry which is preliminary data.</text>
</comment>
<evidence type="ECO:0000313" key="2">
    <source>
        <dbReference type="EMBL" id="CAE8673117.1"/>
    </source>
</evidence>
<keyword evidence="1" id="KW-1133">Transmembrane helix</keyword>
<sequence length="279" mass="30472">MAAAASHARVGGRLDAEAFPPFRELLDACQDYAELSGCRFQNRAFTEAPASVTAQSLALQAAVQKAAHTVEEFTRRLLAKEEALNECVERAHRFVMAESVRAGIVATCREVGLWPPVPAPEGVLEDDYAFQDTTATLPVLAQRAYNDEARRNRDELLHPLIRRATTASFIVDFATESGLPPPTLSEQHHEMLEEFMSRVEEWVSRGAPANEKHMGGEGVSAAREALLRGLGGAEVARRQVTRRWNKNWETQGGAMLNVAAVGLAVLAGLATMKRASRAK</sequence>
<proteinExistence type="predicted"/>
<reference evidence="2" key="1">
    <citation type="submission" date="2021-02" db="EMBL/GenBank/DDBJ databases">
        <authorList>
            <person name="Dougan E. K."/>
            <person name="Rhodes N."/>
            <person name="Thang M."/>
            <person name="Chan C."/>
        </authorList>
    </citation>
    <scope>NUCLEOTIDE SEQUENCE</scope>
</reference>
<evidence type="ECO:0000256" key="1">
    <source>
        <dbReference type="SAM" id="Phobius"/>
    </source>
</evidence>
<feature type="transmembrane region" description="Helical" evidence="1">
    <location>
        <begin position="252"/>
        <end position="272"/>
    </location>
</feature>
<dbReference type="EMBL" id="CAJNNW010024547">
    <property type="protein sequence ID" value="CAE8673117.1"/>
    <property type="molecule type" value="Genomic_DNA"/>
</dbReference>
<dbReference type="Proteomes" id="UP000626109">
    <property type="component" value="Unassembled WGS sequence"/>
</dbReference>
<evidence type="ECO:0000313" key="3">
    <source>
        <dbReference type="Proteomes" id="UP000626109"/>
    </source>
</evidence>
<keyword evidence="1" id="KW-0812">Transmembrane</keyword>
<keyword evidence="1" id="KW-0472">Membrane</keyword>
<accession>A0A813JER9</accession>
<name>A0A813JER9_POLGL</name>
<organism evidence="2 3">
    <name type="scientific">Polarella glacialis</name>
    <name type="common">Dinoflagellate</name>
    <dbReference type="NCBI Taxonomy" id="89957"/>
    <lineage>
        <taxon>Eukaryota</taxon>
        <taxon>Sar</taxon>
        <taxon>Alveolata</taxon>
        <taxon>Dinophyceae</taxon>
        <taxon>Suessiales</taxon>
        <taxon>Suessiaceae</taxon>
        <taxon>Polarella</taxon>
    </lineage>
</organism>